<dbReference type="InterPro" id="IPR015001">
    <property type="entry name" value="DUF1850"/>
</dbReference>
<evidence type="ECO:0000313" key="2">
    <source>
        <dbReference type="EMBL" id="NCU53591.1"/>
    </source>
</evidence>
<dbReference type="AlphaFoldDB" id="A0A966HNX6"/>
<dbReference type="EMBL" id="RGOB01000223">
    <property type="protein sequence ID" value="NCU53591.1"/>
    <property type="molecule type" value="Genomic_DNA"/>
</dbReference>
<dbReference type="Pfam" id="PF08905">
    <property type="entry name" value="DUF1850"/>
    <property type="match status" value="1"/>
</dbReference>
<proteinExistence type="predicted"/>
<dbReference type="EMBL" id="RGET01000152">
    <property type="protein sequence ID" value="NBN88519.1"/>
    <property type="molecule type" value="Genomic_DNA"/>
</dbReference>
<comment type="caution">
    <text evidence="2">The sequence shown here is derived from an EMBL/GenBank/DDBJ whole genome shotgun (WGS) entry which is preliminary data.</text>
</comment>
<dbReference type="Proteomes" id="UP000713222">
    <property type="component" value="Unassembled WGS sequence"/>
</dbReference>
<name>A0A966HNX6_9PROT</name>
<evidence type="ECO:0000313" key="1">
    <source>
        <dbReference type="EMBL" id="NBN88519.1"/>
    </source>
</evidence>
<organism evidence="2 3">
    <name type="scientific">Candidatus Fonsibacter lacus</name>
    <dbReference type="NCBI Taxonomy" id="2576439"/>
    <lineage>
        <taxon>Bacteria</taxon>
        <taxon>Pseudomonadati</taxon>
        <taxon>Pseudomonadota</taxon>
        <taxon>Alphaproteobacteria</taxon>
        <taxon>Candidatus Pelagibacterales</taxon>
        <taxon>Candidatus Pelagibacterales incertae sedis</taxon>
        <taxon>Candidatus Fonsibacter</taxon>
    </lineage>
</organism>
<reference evidence="2" key="1">
    <citation type="submission" date="2018-10" db="EMBL/GenBank/DDBJ databases">
        <title>Iterative Subtractive Binning of Freshwater Chronoseries Metagenomes Recovers Nearly Complete Genomes from over Four Hundred Novel Species.</title>
        <authorList>
            <person name="Rodriguez-R L.M."/>
            <person name="Tsementzi D."/>
            <person name="Luo C."/>
            <person name="Konstantinidis K.T."/>
        </authorList>
    </citation>
    <scope>NUCLEOTIDE SEQUENCE</scope>
    <source>
        <strain evidence="1">WB7_6_001</strain>
        <strain evidence="2">WB8_2A_004</strain>
    </source>
</reference>
<evidence type="ECO:0000313" key="3">
    <source>
        <dbReference type="Proteomes" id="UP000747791"/>
    </source>
</evidence>
<dbReference type="Proteomes" id="UP000747791">
    <property type="component" value="Unassembled WGS sequence"/>
</dbReference>
<protein>
    <submittedName>
        <fullName evidence="2">DUF1850 domain-containing protein</fullName>
    </submittedName>
</protein>
<sequence length="121" mass="13761">MSLCVLTGTKVTTFALSFFTLVWTHSVEKIEWQEDWRIINSKLKIVEARVKGAGAGMEPPANSKLINGWWVYKPKVSAKDELILATSETNIKNWNICFDGKCQELPKNQNKPLKLYVCDSK</sequence>
<accession>A0A966HNX6</accession>
<gene>
    <name evidence="1" type="ORF">EBV32_05490</name>
    <name evidence="2" type="ORF">EBX74_04865</name>
</gene>